<evidence type="ECO:0000313" key="2">
    <source>
        <dbReference type="EMBL" id="SFD14837.1"/>
    </source>
</evidence>
<reference evidence="3" key="1">
    <citation type="submission" date="2016-10" db="EMBL/GenBank/DDBJ databases">
        <authorList>
            <person name="Varghese N."/>
            <person name="Submissions S."/>
        </authorList>
    </citation>
    <scope>NUCLEOTIDE SEQUENCE [LARGE SCALE GENOMIC DNA]</scope>
    <source>
        <strain evidence="3">DSM 45962</strain>
    </source>
</reference>
<feature type="transmembrane region" description="Helical" evidence="1">
    <location>
        <begin position="138"/>
        <end position="162"/>
    </location>
</feature>
<organism evidence="2 3">
    <name type="scientific">Klenkia taihuensis</name>
    <dbReference type="NCBI Taxonomy" id="1225127"/>
    <lineage>
        <taxon>Bacteria</taxon>
        <taxon>Bacillati</taxon>
        <taxon>Actinomycetota</taxon>
        <taxon>Actinomycetes</taxon>
        <taxon>Geodermatophilales</taxon>
        <taxon>Geodermatophilaceae</taxon>
        <taxon>Klenkia</taxon>
    </lineage>
</organism>
<protein>
    <submittedName>
        <fullName evidence="2">Uncharacterized protein</fullName>
    </submittedName>
</protein>
<keyword evidence="1" id="KW-0472">Membrane</keyword>
<keyword evidence="1" id="KW-1133">Transmembrane helix</keyword>
<dbReference type="EMBL" id="FOMD01000003">
    <property type="protein sequence ID" value="SFD14837.1"/>
    <property type="molecule type" value="Genomic_DNA"/>
</dbReference>
<evidence type="ECO:0000313" key="3">
    <source>
        <dbReference type="Proteomes" id="UP000199022"/>
    </source>
</evidence>
<feature type="transmembrane region" description="Helical" evidence="1">
    <location>
        <begin position="84"/>
        <end position="104"/>
    </location>
</feature>
<evidence type="ECO:0000256" key="1">
    <source>
        <dbReference type="SAM" id="Phobius"/>
    </source>
</evidence>
<proteinExistence type="predicted"/>
<dbReference type="AlphaFoldDB" id="A0A1I1PYP7"/>
<name>A0A1I1PYP7_9ACTN</name>
<dbReference type="Proteomes" id="UP000199022">
    <property type="component" value="Unassembled WGS sequence"/>
</dbReference>
<dbReference type="OrthoDB" id="3404770at2"/>
<dbReference type="RefSeq" id="WP_091559117.1">
    <property type="nucleotide sequence ID" value="NZ_BNAC01000001.1"/>
</dbReference>
<accession>A0A1I1PYP7</accession>
<sequence length="211" mass="21802">MPTTLTARSAPPRAAVVLLGLLLVSLAARLVFSVWEGPFEGSVTAADAARPGYWWMNLYVGGPGYTVSFVATAVFLVLLGRGTVLAWVSALLVGLGGVVFGLVITAEVLPFVLAVDPAVLPAEQGRDLVDALNGRMDLLLPTILGSMAVIAVGAVLGLLVAWRARTTPPWFPPAALSAVVASQLLPTVPGYLLETAVTAAIGWFGTRVATG</sequence>
<keyword evidence="3" id="KW-1185">Reference proteome</keyword>
<gene>
    <name evidence="2" type="ORF">SAMN05661030_2508</name>
</gene>
<keyword evidence="1" id="KW-0812">Transmembrane</keyword>
<feature type="transmembrane region" description="Helical" evidence="1">
    <location>
        <begin position="53"/>
        <end position="77"/>
    </location>
</feature>